<dbReference type="Gene3D" id="1.10.405.10">
    <property type="entry name" value="Guanine Nucleotide Dissociation Inhibitor, domain 1"/>
    <property type="match status" value="1"/>
</dbReference>
<evidence type="ECO:0000313" key="13">
    <source>
        <dbReference type="Proteomes" id="UP000285301"/>
    </source>
</evidence>
<feature type="binding site" evidence="9">
    <location>
        <position position="242"/>
    </location>
    <ligand>
        <name>FAD</name>
        <dbReference type="ChEBI" id="CHEBI:57692"/>
    </ligand>
</feature>
<comment type="similarity">
    <text evidence="3 10">Belongs to the flavin monoamine oxidase family.</text>
</comment>
<evidence type="ECO:0000256" key="9">
    <source>
        <dbReference type="PIRSR" id="PIRSR601613-1"/>
    </source>
</evidence>
<accession>A0A3S3NVH4</accession>
<dbReference type="PANTHER" id="PTHR43563">
    <property type="entry name" value="AMINE OXIDASE"/>
    <property type="match status" value="1"/>
</dbReference>
<evidence type="ECO:0000256" key="5">
    <source>
        <dbReference type="ARBA" id="ARBA00045409"/>
    </source>
</evidence>
<evidence type="ECO:0000256" key="1">
    <source>
        <dbReference type="ARBA" id="ARBA00001974"/>
    </source>
</evidence>
<evidence type="ECO:0000256" key="3">
    <source>
        <dbReference type="ARBA" id="ARBA00005995"/>
    </source>
</evidence>
<name>A0A3S3NVH4_9ACAR</name>
<feature type="binding site" evidence="9">
    <location>
        <position position="20"/>
    </location>
    <ligand>
        <name>FAD</name>
        <dbReference type="ChEBI" id="CHEBI:57692"/>
    </ligand>
</feature>
<dbReference type="EMBL" id="NCKU01003851">
    <property type="protein sequence ID" value="RWS06832.1"/>
    <property type="molecule type" value="Genomic_DNA"/>
</dbReference>
<proteinExistence type="inferred from homology"/>
<sequence length="466" mass="52478">MLASNTGDIHDVIIIGAGISGLSAAKHLKESNFENILILEAKDRIGGRIYTKRSSKVNWVDLGASYIGPNQVNILRIAKQFEIKTYKVFSDGLSIDYVEGKRTVYTSNGLGYDSEILNTDLKNFLQLLDDMGKEVPLEAPWLCAKAKEWDEMTYKEFIEKTCRVRSVKEKAYSISTDLFSADAYELSLLFVLWYIKMGGGTYSLFSNENGAQERKIDGGAMQICEKIVEYLGVQKVMLNKAVYSIKSENNYELIKTLDGCEFKSRNVILAIPPCVQAKIHFSPALPALRNQMLQRFPMGCVMKCILYYNKPFWRENGFCGVSTIPSLEFSATQGTYDDSKPNGEYPSLMGFVFAKKNRELYQLDVSDRKERLCQSLARIFECKEALTPIHYEEYNWAEDQYCGGGYSGLCPPGFLTRYGATIREPVGRIHFAGTETAKIWYGYMDGAIEAGERAALEVISCLNNSN</sequence>
<dbReference type="Pfam" id="PF01593">
    <property type="entry name" value="Amino_oxidase"/>
    <property type="match status" value="1"/>
</dbReference>
<dbReference type="InterPro" id="IPR036188">
    <property type="entry name" value="FAD/NAD-bd_sf"/>
</dbReference>
<dbReference type="SUPFAM" id="SSF51905">
    <property type="entry name" value="FAD/NAD(P)-binding domain"/>
    <property type="match status" value="1"/>
</dbReference>
<gene>
    <name evidence="12" type="ORF">B4U79_08783</name>
</gene>
<keyword evidence="10" id="KW-0285">Flavoprotein</keyword>
<evidence type="ECO:0000256" key="6">
    <source>
        <dbReference type="ARBA" id="ARBA00048448"/>
    </source>
</evidence>
<dbReference type="OrthoDB" id="337104at2759"/>
<dbReference type="Gene3D" id="3.90.660.10">
    <property type="match status" value="1"/>
</dbReference>
<organism evidence="12 13">
    <name type="scientific">Dinothrombium tinctorium</name>
    <dbReference type="NCBI Taxonomy" id="1965070"/>
    <lineage>
        <taxon>Eukaryota</taxon>
        <taxon>Metazoa</taxon>
        <taxon>Ecdysozoa</taxon>
        <taxon>Arthropoda</taxon>
        <taxon>Chelicerata</taxon>
        <taxon>Arachnida</taxon>
        <taxon>Acari</taxon>
        <taxon>Acariformes</taxon>
        <taxon>Trombidiformes</taxon>
        <taxon>Prostigmata</taxon>
        <taxon>Anystina</taxon>
        <taxon>Parasitengona</taxon>
        <taxon>Trombidioidea</taxon>
        <taxon>Trombidiidae</taxon>
        <taxon>Dinothrombium</taxon>
    </lineage>
</organism>
<comment type="catalytic activity">
    <reaction evidence="6">
        <text>a secondary aliphatic amine + O2 + H2O = a primary amine + an aldehyde + H2O2</text>
        <dbReference type="Rhea" id="RHEA:26414"/>
        <dbReference type="ChEBI" id="CHEBI:15377"/>
        <dbReference type="ChEBI" id="CHEBI:15379"/>
        <dbReference type="ChEBI" id="CHEBI:16240"/>
        <dbReference type="ChEBI" id="CHEBI:17478"/>
        <dbReference type="ChEBI" id="CHEBI:58855"/>
        <dbReference type="ChEBI" id="CHEBI:65296"/>
        <dbReference type="EC" id="1.4.3.4"/>
    </reaction>
</comment>
<feature type="binding site" evidence="9">
    <location>
        <begin position="40"/>
        <end position="41"/>
    </location>
    <ligand>
        <name>FAD</name>
        <dbReference type="ChEBI" id="CHEBI:57692"/>
    </ligand>
</feature>
<dbReference type="EC" id="1.4.3.-" evidence="10"/>
<keyword evidence="13" id="KW-1185">Reference proteome</keyword>
<feature type="binding site" evidence="9">
    <location>
        <position position="435"/>
    </location>
    <ligand>
        <name>FAD</name>
        <dbReference type="ChEBI" id="CHEBI:57692"/>
    </ligand>
</feature>
<dbReference type="GO" id="GO:0005741">
    <property type="term" value="C:mitochondrial outer membrane"/>
    <property type="evidence" value="ECO:0007669"/>
    <property type="project" value="UniProtKB-SubCell"/>
</dbReference>
<dbReference type="AlphaFoldDB" id="A0A3S3NVH4"/>
<dbReference type="GO" id="GO:0008131">
    <property type="term" value="F:primary methylamine oxidase activity"/>
    <property type="evidence" value="ECO:0007669"/>
    <property type="project" value="UniProtKB-ARBA"/>
</dbReference>
<comment type="caution">
    <text evidence="12">The sequence shown here is derived from an EMBL/GenBank/DDBJ whole genome shotgun (WGS) entry which is preliminary data.</text>
</comment>
<evidence type="ECO:0000256" key="10">
    <source>
        <dbReference type="RuleBase" id="RU362067"/>
    </source>
</evidence>
<dbReference type="SUPFAM" id="SSF54373">
    <property type="entry name" value="FAD-linked reductases, C-terminal domain"/>
    <property type="match status" value="1"/>
</dbReference>
<comment type="cofactor">
    <cofactor evidence="1 10">
        <name>FAD</name>
        <dbReference type="ChEBI" id="CHEBI:57692"/>
    </cofactor>
</comment>
<feature type="domain" description="Amine oxidase" evidence="11">
    <location>
        <begin position="19"/>
        <end position="459"/>
    </location>
</feature>
<dbReference type="InterPro" id="IPR002937">
    <property type="entry name" value="Amino_oxidase"/>
</dbReference>
<dbReference type="PANTHER" id="PTHR43563:SF1">
    <property type="entry name" value="AMINE OXIDASE [FLAVIN-CONTAINING] B"/>
    <property type="match status" value="1"/>
</dbReference>
<dbReference type="STRING" id="1965070.A0A3S3NVH4"/>
<keyword evidence="4 10" id="KW-0560">Oxidoreductase</keyword>
<evidence type="ECO:0000256" key="2">
    <source>
        <dbReference type="ARBA" id="ARBA00004362"/>
    </source>
</evidence>
<dbReference type="InterPro" id="IPR050703">
    <property type="entry name" value="Flavin_MAO"/>
</dbReference>
<dbReference type="PRINTS" id="PR00757">
    <property type="entry name" value="AMINEOXDASEF"/>
</dbReference>
<dbReference type="Gene3D" id="3.50.50.60">
    <property type="entry name" value="FAD/NAD(P)-binding domain"/>
    <property type="match status" value="1"/>
</dbReference>
<feature type="binding site" evidence="9">
    <location>
        <position position="351"/>
    </location>
    <ligand>
        <name>substrate</name>
    </ligand>
</feature>
<comment type="subcellular location">
    <subcellularLocation>
        <location evidence="2">Mitochondrion outer membrane</location>
        <topology evidence="2">Single-pass type IV membrane protein</topology>
        <orientation evidence="2">Cytoplasmic side</orientation>
    </subcellularLocation>
</comment>
<evidence type="ECO:0000256" key="7">
    <source>
        <dbReference type="ARBA" id="ARBA00049354"/>
    </source>
</evidence>
<dbReference type="InterPro" id="IPR001613">
    <property type="entry name" value="Flavin_amine_oxidase"/>
</dbReference>
<comment type="catalytic activity">
    <reaction evidence="7">
        <text>benzylamine + O2 + H2O = benzaldehyde + H2O2 + NH4(+)</text>
        <dbReference type="Rhea" id="RHEA:59424"/>
        <dbReference type="ChEBI" id="CHEBI:15377"/>
        <dbReference type="ChEBI" id="CHEBI:15379"/>
        <dbReference type="ChEBI" id="CHEBI:16240"/>
        <dbReference type="ChEBI" id="CHEBI:17169"/>
        <dbReference type="ChEBI" id="CHEBI:28938"/>
        <dbReference type="ChEBI" id="CHEBI:225238"/>
    </reaction>
    <physiologicalReaction direction="left-to-right" evidence="7">
        <dbReference type="Rhea" id="RHEA:59425"/>
    </physiologicalReaction>
</comment>
<evidence type="ECO:0000256" key="4">
    <source>
        <dbReference type="ARBA" id="ARBA00023002"/>
    </source>
</evidence>
<evidence type="ECO:0000313" key="12">
    <source>
        <dbReference type="EMBL" id="RWS06832.1"/>
    </source>
</evidence>
<keyword evidence="10" id="KW-0274">FAD</keyword>
<comment type="catalytic activity">
    <reaction evidence="8">
        <text>N-acetylputrescine + O2 + H2O = 4-acetamidobutanal + H2O2 + NH4(+)</text>
        <dbReference type="Rhea" id="RHEA:70283"/>
        <dbReference type="ChEBI" id="CHEBI:7386"/>
        <dbReference type="ChEBI" id="CHEBI:15377"/>
        <dbReference type="ChEBI" id="CHEBI:15379"/>
        <dbReference type="ChEBI" id="CHEBI:16240"/>
        <dbReference type="ChEBI" id="CHEBI:28938"/>
        <dbReference type="ChEBI" id="CHEBI:58263"/>
    </reaction>
    <physiologicalReaction direction="left-to-right" evidence="8">
        <dbReference type="Rhea" id="RHEA:70284"/>
    </physiologicalReaction>
</comment>
<dbReference type="GO" id="GO:0097621">
    <property type="term" value="F:monoamine oxidase activity"/>
    <property type="evidence" value="ECO:0007669"/>
    <property type="project" value="UniProtKB-EC"/>
</dbReference>
<reference evidence="12 13" key="1">
    <citation type="journal article" date="2018" name="Gigascience">
        <title>Genomes of trombidid mites reveal novel predicted allergens and laterally-transferred genes associated with secondary metabolism.</title>
        <authorList>
            <person name="Dong X."/>
            <person name="Chaisiri K."/>
            <person name="Xia D."/>
            <person name="Armstrong S.D."/>
            <person name="Fang Y."/>
            <person name="Donnelly M.J."/>
            <person name="Kadowaki T."/>
            <person name="McGarry J.W."/>
            <person name="Darby A.C."/>
            <person name="Makepeace B.L."/>
        </authorList>
    </citation>
    <scope>NUCLEOTIDE SEQUENCE [LARGE SCALE GENOMIC DNA]</scope>
    <source>
        <strain evidence="12">UoL-WK</strain>
    </source>
</reference>
<protein>
    <recommendedName>
        <fullName evidence="10">Amine oxidase</fullName>
        <ecNumber evidence="10">1.4.3.-</ecNumber>
    </recommendedName>
</protein>
<dbReference type="Proteomes" id="UP000285301">
    <property type="component" value="Unassembled WGS sequence"/>
</dbReference>
<comment type="function">
    <text evidence="5">Catalyzes the oxidative deamination of primary and some secondary amines such as neurotransmitters, and exogenous amines including the tertiary amine, neurotoxin 1-methyl-4-phenyl-1,2,3,6-tetrahydropyridine (MPTP), with concomitant reduction of oxygen to hydrogen peroxide and participates in the metabolism of neuroactive and vasoactive amines in the central nervous system and peripheral tissues. Preferentially degrades benzylamine and phenylethylamine.</text>
</comment>
<evidence type="ECO:0000259" key="11">
    <source>
        <dbReference type="Pfam" id="PF01593"/>
    </source>
</evidence>
<evidence type="ECO:0000256" key="8">
    <source>
        <dbReference type="ARBA" id="ARBA00049430"/>
    </source>
</evidence>